<dbReference type="GO" id="GO:0030788">
    <property type="term" value="F:precorrin-2 C20-methyltransferase activity"/>
    <property type="evidence" value="ECO:0007669"/>
    <property type="project" value="InterPro"/>
</dbReference>
<dbReference type="Gene3D" id="3.30.950.10">
    <property type="entry name" value="Methyltransferase, Cobalt-precorrin-4 Transmethylase, Domain 2"/>
    <property type="match status" value="1"/>
</dbReference>
<dbReference type="PATRIC" id="fig|52689.4.peg.2147"/>
<dbReference type="PANTHER" id="PTHR43467">
    <property type="entry name" value="COBALT-PRECORRIN-2 C(20)-METHYLTRANSFERASE"/>
    <property type="match status" value="1"/>
</dbReference>
<dbReference type="Pfam" id="PF00590">
    <property type="entry name" value="TP_methylase"/>
    <property type="match status" value="1"/>
</dbReference>
<dbReference type="InterPro" id="IPR000878">
    <property type="entry name" value="4pyrrol_Mease"/>
</dbReference>
<evidence type="ECO:0000313" key="10">
    <source>
        <dbReference type="Proteomes" id="UP000036873"/>
    </source>
</evidence>
<dbReference type="GO" id="GO:0009236">
    <property type="term" value="P:cobalamin biosynthetic process"/>
    <property type="evidence" value="ECO:0007669"/>
    <property type="project" value="UniProtKB-UniRule"/>
</dbReference>
<keyword evidence="3" id="KW-0169">Cobalamin biosynthesis</keyword>
<gene>
    <name evidence="9" type="ORF">AKG39_13865</name>
</gene>
<keyword evidence="5 9" id="KW-0808">Transferase</keyword>
<evidence type="ECO:0000256" key="1">
    <source>
        <dbReference type="ARBA" id="ARBA00004953"/>
    </source>
</evidence>
<reference evidence="10" key="1">
    <citation type="submission" date="2015-07" db="EMBL/GenBank/DDBJ databases">
        <title>Draft genome sequence of Acetobacterium bakii DSM 8293, a potential psychrophilic chemical producer through syngas fermentation.</title>
        <authorList>
            <person name="Song Y."/>
            <person name="Hwang S."/>
            <person name="Cho B.-K."/>
        </authorList>
    </citation>
    <scope>NUCLEOTIDE SEQUENCE [LARGE SCALE GENOMIC DNA]</scope>
    <source>
        <strain evidence="10">DSM 8239</strain>
    </source>
</reference>
<dbReference type="InterPro" id="IPR014776">
    <property type="entry name" value="4pyrrole_Mease_sub2"/>
</dbReference>
<evidence type="ECO:0000256" key="7">
    <source>
        <dbReference type="PIRNR" id="PIRNR036427"/>
    </source>
</evidence>
<dbReference type="NCBIfam" id="TIGR01467">
    <property type="entry name" value="cobI_cbiL"/>
    <property type="match status" value="1"/>
</dbReference>
<comment type="pathway">
    <text evidence="1">Cofactor biosynthesis; adenosylcobalamin biosynthesis.</text>
</comment>
<dbReference type="STRING" id="52689.AKG39_13865"/>
<keyword evidence="10" id="KW-1185">Reference proteome</keyword>
<proteinExistence type="inferred from homology"/>
<organism evidence="9 10">
    <name type="scientific">Acetobacterium bakii</name>
    <dbReference type="NCBI Taxonomy" id="52689"/>
    <lineage>
        <taxon>Bacteria</taxon>
        <taxon>Bacillati</taxon>
        <taxon>Bacillota</taxon>
        <taxon>Clostridia</taxon>
        <taxon>Eubacteriales</taxon>
        <taxon>Eubacteriaceae</taxon>
        <taxon>Acetobacterium</taxon>
    </lineage>
</organism>
<dbReference type="EMBL" id="LGYO01000034">
    <property type="protein sequence ID" value="KNZ41152.1"/>
    <property type="molecule type" value="Genomic_DNA"/>
</dbReference>
<dbReference type="InterPro" id="IPR006364">
    <property type="entry name" value="CobI/CbiL/CobIJ_dom"/>
</dbReference>
<evidence type="ECO:0000256" key="2">
    <source>
        <dbReference type="ARBA" id="ARBA00005879"/>
    </source>
</evidence>
<evidence type="ECO:0000256" key="3">
    <source>
        <dbReference type="ARBA" id="ARBA00022573"/>
    </source>
</evidence>
<evidence type="ECO:0000256" key="4">
    <source>
        <dbReference type="ARBA" id="ARBA00022603"/>
    </source>
</evidence>
<protein>
    <submittedName>
        <fullName evidence="9">Precorrin-2 C20-methyltransferase</fullName>
    </submittedName>
</protein>
<dbReference type="OrthoDB" id="9804789at2"/>
<comment type="similarity">
    <text evidence="2 7">Belongs to the precorrin methyltransferase family.</text>
</comment>
<accession>A0A0L6TYJ0</accession>
<keyword evidence="4 9" id="KW-0489">Methyltransferase</keyword>
<dbReference type="AlphaFoldDB" id="A0A0L6TYJ0"/>
<evidence type="ECO:0000313" key="9">
    <source>
        <dbReference type="EMBL" id="KNZ41152.1"/>
    </source>
</evidence>
<dbReference type="GO" id="GO:0032259">
    <property type="term" value="P:methylation"/>
    <property type="evidence" value="ECO:0007669"/>
    <property type="project" value="UniProtKB-KW"/>
</dbReference>
<dbReference type="RefSeq" id="WP_050740995.1">
    <property type="nucleotide sequence ID" value="NZ_RXYC01000004.1"/>
</dbReference>
<dbReference type="PANTHER" id="PTHR43467:SF2">
    <property type="entry name" value="COBALT-PRECORRIN-2 C(20)-METHYLTRANSFERASE"/>
    <property type="match status" value="1"/>
</dbReference>
<evidence type="ECO:0000256" key="6">
    <source>
        <dbReference type="ARBA" id="ARBA00022691"/>
    </source>
</evidence>
<dbReference type="Gene3D" id="3.40.1010.10">
    <property type="entry name" value="Cobalt-precorrin-4 Transmethylase, Domain 1"/>
    <property type="match status" value="1"/>
</dbReference>
<dbReference type="InterPro" id="IPR014777">
    <property type="entry name" value="4pyrrole_Mease_sub1"/>
</dbReference>
<evidence type="ECO:0000259" key="8">
    <source>
        <dbReference type="Pfam" id="PF00590"/>
    </source>
</evidence>
<dbReference type="InterPro" id="IPR012382">
    <property type="entry name" value="CobI/CbiL"/>
</dbReference>
<evidence type="ECO:0000256" key="5">
    <source>
        <dbReference type="ARBA" id="ARBA00022679"/>
    </source>
</evidence>
<dbReference type="CDD" id="cd11645">
    <property type="entry name" value="Precorrin_2_C20_MT"/>
    <property type="match status" value="1"/>
</dbReference>
<dbReference type="PIRSF" id="PIRSF036427">
    <property type="entry name" value="Precrrn-2_mtase"/>
    <property type="match status" value="1"/>
</dbReference>
<sequence>MVGTMAAVKKGIFYGIGVGPGDPDLITIKAAKILAAADLVITPTKKMGSPSIAFNIVKTHIPDLSKVLEMNFPMISLSEEREVLKKQWEENADEIEVLLNEGKDVAFITLGDPMVFSTYSYVMEFLLKRNIEVITLSGVPSFCNLGAQLNIPLTQGEESLGVVAMTQPIEEIRAILDAHQNIVVMKISANNALMAEELEKRGLEKSFVLVSNIGMETQKVVRDIAVLKGKIPYLSTLLIKKNYPID</sequence>
<dbReference type="UniPathway" id="UPA00148"/>
<comment type="caution">
    <text evidence="9">The sequence shown here is derived from an EMBL/GenBank/DDBJ whole genome shotgun (WGS) entry which is preliminary data.</text>
</comment>
<dbReference type="Proteomes" id="UP000036873">
    <property type="component" value="Unassembled WGS sequence"/>
</dbReference>
<feature type="domain" description="Tetrapyrrole methylase" evidence="8">
    <location>
        <begin position="13"/>
        <end position="222"/>
    </location>
</feature>
<dbReference type="SUPFAM" id="SSF53790">
    <property type="entry name" value="Tetrapyrrole methylase"/>
    <property type="match status" value="1"/>
</dbReference>
<name>A0A0L6TYJ0_9FIRM</name>
<dbReference type="InterPro" id="IPR035996">
    <property type="entry name" value="4pyrrol_Methylase_sf"/>
</dbReference>
<keyword evidence="6" id="KW-0949">S-adenosyl-L-methionine</keyword>